<gene>
    <name evidence="3" type="ORF">ACFSC3_08360</name>
</gene>
<proteinExistence type="predicted"/>
<keyword evidence="3" id="KW-0540">Nuclease</keyword>
<keyword evidence="3" id="KW-0255">Endonuclease</keyword>
<dbReference type="EMBL" id="JBHUFC010000003">
    <property type="protein sequence ID" value="MFD1787582.1"/>
    <property type="molecule type" value="Genomic_DNA"/>
</dbReference>
<evidence type="ECO:0000313" key="4">
    <source>
        <dbReference type="Proteomes" id="UP001597283"/>
    </source>
</evidence>
<protein>
    <submittedName>
        <fullName evidence="3">Restriction endonuclease</fullName>
        <ecNumber evidence="3">3.1.21.-</ecNumber>
    </submittedName>
</protein>
<dbReference type="InterPro" id="IPR007560">
    <property type="entry name" value="Restrct_endonuc_IV_Mrr"/>
</dbReference>
<dbReference type="RefSeq" id="WP_380939953.1">
    <property type="nucleotide sequence ID" value="NZ_JBHUFC010000003.1"/>
</dbReference>
<organism evidence="3 4">
    <name type="scientific">Sphingomonas floccifaciens</name>
    <dbReference type="NCBI Taxonomy" id="1844115"/>
    <lineage>
        <taxon>Bacteria</taxon>
        <taxon>Pseudomonadati</taxon>
        <taxon>Pseudomonadota</taxon>
        <taxon>Alphaproteobacteria</taxon>
        <taxon>Sphingomonadales</taxon>
        <taxon>Sphingomonadaceae</taxon>
        <taxon>Sphingomonas</taxon>
    </lineage>
</organism>
<dbReference type="Pfam" id="PF04471">
    <property type="entry name" value="Mrr_cat"/>
    <property type="match status" value="1"/>
</dbReference>
<evidence type="ECO:0000313" key="3">
    <source>
        <dbReference type="EMBL" id="MFD1787582.1"/>
    </source>
</evidence>
<dbReference type="Proteomes" id="UP001597283">
    <property type="component" value="Unassembled WGS sequence"/>
</dbReference>
<reference evidence="4" key="1">
    <citation type="journal article" date="2019" name="Int. J. Syst. Evol. Microbiol.">
        <title>The Global Catalogue of Microorganisms (GCM) 10K type strain sequencing project: providing services to taxonomists for standard genome sequencing and annotation.</title>
        <authorList>
            <consortium name="The Broad Institute Genomics Platform"/>
            <consortium name="The Broad Institute Genome Sequencing Center for Infectious Disease"/>
            <person name="Wu L."/>
            <person name="Ma J."/>
        </authorList>
    </citation>
    <scope>NUCLEOTIDE SEQUENCE [LARGE SCALE GENOMIC DNA]</scope>
    <source>
        <strain evidence="4">Q85</strain>
    </source>
</reference>
<feature type="region of interest" description="Disordered" evidence="1">
    <location>
        <begin position="361"/>
        <end position="385"/>
    </location>
</feature>
<evidence type="ECO:0000256" key="1">
    <source>
        <dbReference type="SAM" id="MobiDB-lite"/>
    </source>
</evidence>
<comment type="caution">
    <text evidence="3">The sequence shown here is derived from an EMBL/GenBank/DDBJ whole genome shotgun (WGS) entry which is preliminary data.</text>
</comment>
<dbReference type="GO" id="GO:0004519">
    <property type="term" value="F:endonuclease activity"/>
    <property type="evidence" value="ECO:0007669"/>
    <property type="project" value="UniProtKB-KW"/>
</dbReference>
<name>A0ABW4NC81_9SPHN</name>
<feature type="compositionally biased region" description="Basic residues" evidence="1">
    <location>
        <begin position="375"/>
        <end position="385"/>
    </location>
</feature>
<keyword evidence="3" id="KW-0378">Hydrolase</keyword>
<dbReference type="EC" id="3.1.21.-" evidence="3"/>
<accession>A0ABW4NC81</accession>
<evidence type="ECO:0000259" key="2">
    <source>
        <dbReference type="Pfam" id="PF04471"/>
    </source>
</evidence>
<dbReference type="GO" id="GO:0016787">
    <property type="term" value="F:hydrolase activity"/>
    <property type="evidence" value="ECO:0007669"/>
    <property type="project" value="UniProtKB-KW"/>
</dbReference>
<sequence>MIKDDEYLERIVAGIHAVSSGDAEVRWNERINGRQFDVVVRFRLGSLDYLVLVEVKNRTRRASAQDVEAFVTKARDQQASKAVFVTVAGFQEGAVAVARRHGVDLFTVAFDEDTPTLSAATTFITHVNPDYEGDATPSLSLGEPVLVDAIEDAELEYADGARFTVPSEASQMNYYAAKTRLADGRSLGDIMQSAPRRAMAEGRSRQEIVDLSPGVAVEPPDEYHFPAGTLTRVRLTFVARMSRQLSGNIGIEPTSFTSPVVYTNVLSGEETTYTLDQLPLNTEPLVQGGFYLQLHPLRYYHCAKVEGGSVTWRLIESFQNLQLIRGTYTQQEKYGTFYVPVGDTTTVRRLEGRLADYLSLSGRGPPVAPKPPAGGRKRPKALRGK</sequence>
<dbReference type="InterPro" id="IPR011335">
    <property type="entry name" value="Restrct_endonuc-II-like"/>
</dbReference>
<feature type="domain" description="Restriction endonuclease type IV Mrr" evidence="2">
    <location>
        <begin position="24"/>
        <end position="107"/>
    </location>
</feature>
<keyword evidence="4" id="KW-1185">Reference proteome</keyword>
<dbReference type="SUPFAM" id="SSF52980">
    <property type="entry name" value="Restriction endonuclease-like"/>
    <property type="match status" value="1"/>
</dbReference>